<dbReference type="OrthoDB" id="5835829at2759"/>
<organism evidence="3 4">
    <name type="scientific">Oidiodendron maius (strain Zn)</name>
    <dbReference type="NCBI Taxonomy" id="913774"/>
    <lineage>
        <taxon>Eukaryota</taxon>
        <taxon>Fungi</taxon>
        <taxon>Dikarya</taxon>
        <taxon>Ascomycota</taxon>
        <taxon>Pezizomycotina</taxon>
        <taxon>Leotiomycetes</taxon>
        <taxon>Leotiomycetes incertae sedis</taxon>
        <taxon>Myxotrichaceae</taxon>
        <taxon>Oidiodendron</taxon>
    </lineage>
</organism>
<feature type="domain" description="Erythromycin biosynthesis protein CIII-like C-terminal" evidence="2">
    <location>
        <begin position="331"/>
        <end position="433"/>
    </location>
</feature>
<dbReference type="CDD" id="cd03784">
    <property type="entry name" value="GT1_Gtf-like"/>
    <property type="match status" value="1"/>
</dbReference>
<dbReference type="InParanoid" id="A0A0C3HMV4"/>
<dbReference type="InterPro" id="IPR002213">
    <property type="entry name" value="UDP_glucos_trans"/>
</dbReference>
<keyword evidence="1 3" id="KW-0808">Transferase</keyword>
<dbReference type="PANTHER" id="PTHR21015">
    <property type="entry name" value="UDP-N-ACETYLGLUCOSAMINE--N-ACETYLMURAMYL-(PENTAPEPTIDE) PYROPHOSPHORYL-UNDECAPRENOL N-ACETYLGLUCOSAMINE TRANSFERASE 1"/>
    <property type="match status" value="1"/>
</dbReference>
<gene>
    <name evidence="3" type="ORF">OIDMADRAFT_118711</name>
</gene>
<dbReference type="Gene3D" id="3.40.50.2000">
    <property type="entry name" value="Glycogen Phosphorylase B"/>
    <property type="match status" value="2"/>
</dbReference>
<evidence type="ECO:0000313" key="4">
    <source>
        <dbReference type="Proteomes" id="UP000054321"/>
    </source>
</evidence>
<dbReference type="EMBL" id="KN832873">
    <property type="protein sequence ID" value="KIN03627.1"/>
    <property type="molecule type" value="Genomic_DNA"/>
</dbReference>
<dbReference type="HOGENOM" id="CLU_000537_4_1_1"/>
<accession>A0A0C3HMV4</accession>
<dbReference type="Pfam" id="PF06722">
    <property type="entry name" value="EryCIII-like_C"/>
    <property type="match status" value="1"/>
</dbReference>
<dbReference type="InterPro" id="IPR010610">
    <property type="entry name" value="EryCIII-like_C"/>
</dbReference>
<reference evidence="4" key="2">
    <citation type="submission" date="2015-01" db="EMBL/GenBank/DDBJ databases">
        <title>Evolutionary Origins and Diversification of the Mycorrhizal Mutualists.</title>
        <authorList>
            <consortium name="DOE Joint Genome Institute"/>
            <consortium name="Mycorrhizal Genomics Consortium"/>
            <person name="Kohler A."/>
            <person name="Kuo A."/>
            <person name="Nagy L.G."/>
            <person name="Floudas D."/>
            <person name="Copeland A."/>
            <person name="Barry K.W."/>
            <person name="Cichocki N."/>
            <person name="Veneault-Fourrey C."/>
            <person name="LaButti K."/>
            <person name="Lindquist E.A."/>
            <person name="Lipzen A."/>
            <person name="Lundell T."/>
            <person name="Morin E."/>
            <person name="Murat C."/>
            <person name="Riley R."/>
            <person name="Ohm R."/>
            <person name="Sun H."/>
            <person name="Tunlid A."/>
            <person name="Henrissat B."/>
            <person name="Grigoriev I.V."/>
            <person name="Hibbett D.S."/>
            <person name="Martin F."/>
        </authorList>
    </citation>
    <scope>NUCLEOTIDE SEQUENCE [LARGE SCALE GENOMIC DNA]</scope>
    <source>
        <strain evidence="4">Zn</strain>
    </source>
</reference>
<protein>
    <submittedName>
        <fullName evidence="3">Glycosyltransferase family 1 protein</fullName>
    </submittedName>
</protein>
<keyword evidence="4" id="KW-1185">Reference proteome</keyword>
<proteinExistence type="predicted"/>
<name>A0A0C3HMV4_OIDMZ</name>
<evidence type="ECO:0000259" key="2">
    <source>
        <dbReference type="Pfam" id="PF06722"/>
    </source>
</evidence>
<dbReference type="SUPFAM" id="SSF53756">
    <property type="entry name" value="UDP-Glycosyltransferase/glycogen phosphorylase"/>
    <property type="match status" value="1"/>
</dbReference>
<dbReference type="AlphaFoldDB" id="A0A0C3HMV4"/>
<evidence type="ECO:0000256" key="1">
    <source>
        <dbReference type="ARBA" id="ARBA00022679"/>
    </source>
</evidence>
<sequence>MTIQQGSGHNGTAEKPILLMAALPIYGHTMPMRAIARALIRLGFSVNFVSSPHYRTSMENIGATFLPLTGYCALSESMLIERFPERASLVDQQVANFDAEHLFVRSIPSQYESIQAALQIVKEREPGKKVVQIVDCGFLGAMASILNPSGIKPDAHITMGILPLAVTSIDTAPFGPGFPPDSSPAGRVRNAALHVANREKLSGLQDLFCELLASVGAYTNEFLFDAGVTLPDRYIQMCIPEIEYPRSDLPPNVRYAGGLPRGSRDPSTSFPPFWNEIMRISKTREKKIVAVSQGTFATLPSQLLLPTLSALSHKEDVLVIAILGARGASLPPEIVIPSNVRVADFIPYDEILHYCDVFVTNGGYGALQHAIANGTPLVIAGSTEDKPENAARVQFAGIGVNLSTGSPSAAMIRVAVEKVIEDISFKEKVMSMKLSTEKLDPIAFIAKQIMECVA</sequence>
<dbReference type="GO" id="GO:0008194">
    <property type="term" value="F:UDP-glycosyltransferase activity"/>
    <property type="evidence" value="ECO:0007669"/>
    <property type="project" value="InterPro"/>
</dbReference>
<dbReference type="PANTHER" id="PTHR21015:SF22">
    <property type="entry name" value="GLYCOSYLTRANSFERASE"/>
    <property type="match status" value="1"/>
</dbReference>
<reference evidence="3 4" key="1">
    <citation type="submission" date="2014-04" db="EMBL/GenBank/DDBJ databases">
        <authorList>
            <consortium name="DOE Joint Genome Institute"/>
            <person name="Kuo A."/>
            <person name="Martino E."/>
            <person name="Perotto S."/>
            <person name="Kohler A."/>
            <person name="Nagy L.G."/>
            <person name="Floudas D."/>
            <person name="Copeland A."/>
            <person name="Barry K.W."/>
            <person name="Cichocki N."/>
            <person name="Veneault-Fourrey C."/>
            <person name="LaButti K."/>
            <person name="Lindquist E.A."/>
            <person name="Lipzen A."/>
            <person name="Lundell T."/>
            <person name="Morin E."/>
            <person name="Murat C."/>
            <person name="Sun H."/>
            <person name="Tunlid A."/>
            <person name="Henrissat B."/>
            <person name="Grigoriev I.V."/>
            <person name="Hibbett D.S."/>
            <person name="Martin F."/>
            <person name="Nordberg H.P."/>
            <person name="Cantor M.N."/>
            <person name="Hua S.X."/>
        </authorList>
    </citation>
    <scope>NUCLEOTIDE SEQUENCE [LARGE SCALE GENOMIC DNA]</scope>
    <source>
        <strain evidence="3 4">Zn</strain>
    </source>
</reference>
<dbReference type="GO" id="GO:0016758">
    <property type="term" value="F:hexosyltransferase activity"/>
    <property type="evidence" value="ECO:0007669"/>
    <property type="project" value="UniProtKB-ARBA"/>
</dbReference>
<dbReference type="STRING" id="913774.A0A0C3HMV4"/>
<evidence type="ECO:0000313" key="3">
    <source>
        <dbReference type="EMBL" id="KIN03627.1"/>
    </source>
</evidence>
<dbReference type="Proteomes" id="UP000054321">
    <property type="component" value="Unassembled WGS sequence"/>
</dbReference>